<organism evidence="4 5">
    <name type="scientific">Phyllachora maydis</name>
    <dbReference type="NCBI Taxonomy" id="1825666"/>
    <lineage>
        <taxon>Eukaryota</taxon>
        <taxon>Fungi</taxon>
        <taxon>Dikarya</taxon>
        <taxon>Ascomycota</taxon>
        <taxon>Pezizomycotina</taxon>
        <taxon>Sordariomycetes</taxon>
        <taxon>Sordariomycetidae</taxon>
        <taxon>Phyllachorales</taxon>
        <taxon>Phyllachoraceae</taxon>
        <taxon>Phyllachora</taxon>
    </lineage>
</organism>
<dbReference type="PROSITE" id="PS00463">
    <property type="entry name" value="ZN2_CY6_FUNGAL_1"/>
    <property type="match status" value="1"/>
</dbReference>
<name>A0AAD9ICT3_9PEZI</name>
<keyword evidence="1" id="KW-0539">Nucleus</keyword>
<gene>
    <name evidence="4" type="ORF">P8C59_009584</name>
</gene>
<dbReference type="GO" id="GO:0000981">
    <property type="term" value="F:DNA-binding transcription factor activity, RNA polymerase II-specific"/>
    <property type="evidence" value="ECO:0007669"/>
    <property type="project" value="InterPro"/>
</dbReference>
<protein>
    <recommendedName>
        <fullName evidence="3">Zn(2)-C6 fungal-type domain-containing protein</fullName>
    </recommendedName>
</protein>
<sequence>MTCEGSFLSGPAVVDGIVRPRIRIPSIHYSVQMIANPGNPSSHAARPAALRLAVFPELDAPAEQGGGPLRPLTLRPQTGWLRAETCPGGNVTVTFACMSKSKEEKSDSFGNARPGHVPPVRTISILPENVFFYIPGNFARLYRPTSDFACPQQAAVVVACLSRVRVPWLPASATKKTRQLPRGLSLLAPPLSEFGALPWVRAVYEQCARLERTFTLALVSLTAAMANDHRGGGRGYLPPRDPRDLSREESQYPPPPGEEDDPRSAPAHPPMNRGPVTLPSIQDTYSAYAPTPSTRPYHTPPAPAPALPPSDPRAVLGYAQQSSPPNANGYPAPAPPPHQYPLPAVHPSGDTRQPPQQYSDFYAQQQRPPYDPYGFSRYSQAPPPVAFNGYDYPRVGTGAAAQQAQAAPRQRTSIACRYCRKRKIRCSGYQNTNNGKCNNCDKLRIECIFQPVSSNASTAFVPVSALQGAQQGHAHSRNGQYTTSPHEYGLASPTATPHSPLSFDERSDAGRWRARLSDEEHALRLPPPNLQQEDDLRRRSPAIQVRTSRPTSTSTKDGLSSAATMGPAFPVAGRALIARPSLFVYSRIGKAGRTR</sequence>
<evidence type="ECO:0000256" key="2">
    <source>
        <dbReference type="SAM" id="MobiDB-lite"/>
    </source>
</evidence>
<dbReference type="InterPro" id="IPR036864">
    <property type="entry name" value="Zn2-C6_fun-type_DNA-bd_sf"/>
</dbReference>
<dbReference type="AlphaFoldDB" id="A0AAD9ICT3"/>
<dbReference type="Proteomes" id="UP001217918">
    <property type="component" value="Unassembled WGS sequence"/>
</dbReference>
<dbReference type="EMBL" id="JAQQPM010000009">
    <property type="protein sequence ID" value="KAK2075456.1"/>
    <property type="molecule type" value="Genomic_DNA"/>
</dbReference>
<comment type="caution">
    <text evidence="4">The sequence shown here is derived from an EMBL/GenBank/DDBJ whole genome shotgun (WGS) entry which is preliminary data.</text>
</comment>
<feature type="compositionally biased region" description="Pro residues" evidence="2">
    <location>
        <begin position="298"/>
        <end position="311"/>
    </location>
</feature>
<evidence type="ECO:0000259" key="3">
    <source>
        <dbReference type="PROSITE" id="PS50048"/>
    </source>
</evidence>
<dbReference type="GO" id="GO:0008270">
    <property type="term" value="F:zinc ion binding"/>
    <property type="evidence" value="ECO:0007669"/>
    <property type="project" value="InterPro"/>
</dbReference>
<evidence type="ECO:0000256" key="1">
    <source>
        <dbReference type="ARBA" id="ARBA00023242"/>
    </source>
</evidence>
<feature type="compositionally biased region" description="Basic and acidic residues" evidence="2">
    <location>
        <begin position="503"/>
        <end position="523"/>
    </location>
</feature>
<reference evidence="4" key="1">
    <citation type="journal article" date="2023" name="Mol. Plant Microbe Interact.">
        <title>Elucidating the Obligate Nature and Biological Capacity of an Invasive Fungal Corn Pathogen.</title>
        <authorList>
            <person name="MacCready J.S."/>
            <person name="Roggenkamp E.M."/>
            <person name="Gdanetz K."/>
            <person name="Chilvers M.I."/>
        </authorList>
    </citation>
    <scope>NUCLEOTIDE SEQUENCE</scope>
    <source>
        <strain evidence="4">PM02</strain>
    </source>
</reference>
<dbReference type="InterPro" id="IPR001138">
    <property type="entry name" value="Zn2Cys6_DnaBD"/>
</dbReference>
<proteinExistence type="predicted"/>
<dbReference type="PROSITE" id="PS50048">
    <property type="entry name" value="ZN2_CY6_FUNGAL_2"/>
    <property type="match status" value="1"/>
</dbReference>
<feature type="domain" description="Zn(2)-C6 fungal-type" evidence="3">
    <location>
        <begin position="415"/>
        <end position="449"/>
    </location>
</feature>
<evidence type="ECO:0000313" key="4">
    <source>
        <dbReference type="EMBL" id="KAK2075456.1"/>
    </source>
</evidence>
<feature type="region of interest" description="Disordered" evidence="2">
    <location>
        <begin position="228"/>
        <end position="356"/>
    </location>
</feature>
<dbReference type="Pfam" id="PF00172">
    <property type="entry name" value="Zn_clus"/>
    <property type="match status" value="1"/>
</dbReference>
<feature type="compositionally biased region" description="Polar residues" evidence="2">
    <location>
        <begin position="545"/>
        <end position="562"/>
    </location>
</feature>
<evidence type="ECO:0000313" key="5">
    <source>
        <dbReference type="Proteomes" id="UP001217918"/>
    </source>
</evidence>
<dbReference type="CDD" id="cd00067">
    <property type="entry name" value="GAL4"/>
    <property type="match status" value="1"/>
</dbReference>
<accession>A0AAD9ICT3</accession>
<dbReference type="SUPFAM" id="SSF57701">
    <property type="entry name" value="Zn2/Cys6 DNA-binding domain"/>
    <property type="match status" value="1"/>
</dbReference>
<feature type="region of interest" description="Disordered" evidence="2">
    <location>
        <begin position="470"/>
        <end position="562"/>
    </location>
</feature>
<keyword evidence="5" id="KW-1185">Reference proteome</keyword>
<dbReference type="Gene3D" id="4.10.240.10">
    <property type="entry name" value="Zn(2)-C6 fungal-type DNA-binding domain"/>
    <property type="match status" value="1"/>
</dbReference>
<dbReference type="SMART" id="SM00066">
    <property type="entry name" value="GAL4"/>
    <property type="match status" value="1"/>
</dbReference>
<feature type="compositionally biased region" description="Basic and acidic residues" evidence="2">
    <location>
        <begin position="240"/>
        <end position="250"/>
    </location>
</feature>